<feature type="compositionally biased region" description="Low complexity" evidence="1">
    <location>
        <begin position="139"/>
        <end position="155"/>
    </location>
</feature>
<dbReference type="EMBL" id="CAADEZ010000149">
    <property type="protein sequence ID" value="VFJ55448.1"/>
    <property type="molecule type" value="Genomic_DNA"/>
</dbReference>
<name>A0A450SNQ8_9GAMM</name>
<organism evidence="2">
    <name type="scientific">Candidatus Kentrum sp. FM</name>
    <dbReference type="NCBI Taxonomy" id="2126340"/>
    <lineage>
        <taxon>Bacteria</taxon>
        <taxon>Pseudomonadati</taxon>
        <taxon>Pseudomonadota</taxon>
        <taxon>Gammaproteobacteria</taxon>
        <taxon>Candidatus Kentrum</taxon>
    </lineage>
</organism>
<evidence type="ECO:0000313" key="2">
    <source>
        <dbReference type="EMBL" id="VFJ55448.1"/>
    </source>
</evidence>
<proteinExistence type="predicted"/>
<protein>
    <submittedName>
        <fullName evidence="2">Uncharacterized protein</fullName>
    </submittedName>
</protein>
<reference evidence="2" key="1">
    <citation type="submission" date="2019-02" db="EMBL/GenBank/DDBJ databases">
        <authorList>
            <person name="Gruber-Vodicka R. H."/>
            <person name="Seah K. B. B."/>
        </authorList>
    </citation>
    <scope>NUCLEOTIDE SEQUENCE</scope>
    <source>
        <strain evidence="2">BECK_BZ163</strain>
    </source>
</reference>
<evidence type="ECO:0000256" key="1">
    <source>
        <dbReference type="SAM" id="MobiDB-lite"/>
    </source>
</evidence>
<sequence length="170" mass="19082">MTKYTDKPDSVEHEYAGAKDKFEWLVKELSSEQTQTLEHGDIESLIEKEGNEVLRRLMQGHLAQRAANEERAEGVKGDDGKQRNHCRSRTRALETLFGQVQVRRLGYSGKELGSVFPMDAQLNLPMSRVITTVFATSTVPRSTRPTPTSRSISWSTDEHHPKGKSTISVG</sequence>
<gene>
    <name evidence="2" type="ORF">BECKFM1743A_GA0114220_101494</name>
</gene>
<feature type="region of interest" description="Disordered" evidence="1">
    <location>
        <begin position="65"/>
        <end position="85"/>
    </location>
</feature>
<feature type="region of interest" description="Disordered" evidence="1">
    <location>
        <begin position="139"/>
        <end position="170"/>
    </location>
</feature>
<dbReference type="AlphaFoldDB" id="A0A450SNQ8"/>
<feature type="compositionally biased region" description="Basic and acidic residues" evidence="1">
    <location>
        <begin position="67"/>
        <end position="82"/>
    </location>
</feature>
<accession>A0A450SNQ8</accession>